<dbReference type="Pfam" id="PF03496">
    <property type="entry name" value="ADPrib_exo_Tox"/>
    <property type="match status" value="1"/>
</dbReference>
<dbReference type="GO" id="GO:0005576">
    <property type="term" value="C:extracellular region"/>
    <property type="evidence" value="ECO:0007669"/>
    <property type="project" value="InterPro"/>
</dbReference>
<name>K0YZ09_9ACTO</name>
<dbReference type="InterPro" id="IPR057369">
    <property type="entry name" value="VG15"/>
</dbReference>
<proteinExistence type="predicted"/>
<dbReference type="Gene3D" id="3.90.176.10">
    <property type="entry name" value="Toxin ADP-ribosyltransferase, Chain A, domain 1"/>
    <property type="match status" value="1"/>
</dbReference>
<sequence length="484" mass="53592">MVTRTDVEHMASTIATASDQAKQQVGALMTRLAGQPATVVRDALADAFPTLLAGFENVGTAAGLEFYDSMRARTRGLPAYKATAVANPTPTADAVGIARAAARHLFNPDIAPEVAGERTRRELSDALGTRTKNAMRQTIKNNAVRDPAKTSFARVPRGAKTCAFCTMLASRGFVYATAKTAGEEDKYHHDCDCMIVPSWDAKQAKLEGYDPDGYFEQYLKARRALEAAGVQKIDAYAVTAQMRAMFPGEFTDSWTGAPKGRPKVEPKPKKPNESKQGEKAERKQKSKPVVFKKFASDKEGLQWARTKFPPVTAGEDPTRAVFEYTGEAYRPWNTALREAKGKVPQAWATQTRALDALMDKHRIPEPVVLHRGADSWEFEFNGEQMPLGATEKQLKMLEGSIQTQHQYTSTSVGPKAVYDYKPVQIHFSVPQGTRAVNPMRIGQYGAAEREIILHRGLKYRIDHVQEDEMADQIHVFATILEEKE</sequence>
<evidence type="ECO:0000313" key="3">
    <source>
        <dbReference type="EMBL" id="EJZ84919.1"/>
    </source>
</evidence>
<evidence type="ECO:0000256" key="1">
    <source>
        <dbReference type="SAM" id="MobiDB-lite"/>
    </source>
</evidence>
<evidence type="ECO:0000313" key="4">
    <source>
        <dbReference type="Proteomes" id="UP000003994"/>
    </source>
</evidence>
<dbReference type="EMBL" id="AGWQ01000010">
    <property type="protein sequence ID" value="EJZ84919.1"/>
    <property type="molecule type" value="Genomic_DNA"/>
</dbReference>
<dbReference type="STRING" id="883077.HMPREF9241_01695"/>
<dbReference type="SUPFAM" id="SSF56399">
    <property type="entry name" value="ADP-ribosylation"/>
    <property type="match status" value="1"/>
</dbReference>
<protein>
    <recommendedName>
        <fullName evidence="2">ADP ribosyltransferase domain-containing protein</fullName>
    </recommendedName>
</protein>
<dbReference type="PROSITE" id="PS51996">
    <property type="entry name" value="TR_MART"/>
    <property type="match status" value="1"/>
</dbReference>
<dbReference type="eggNOG" id="COG3170">
    <property type="taxonomic scope" value="Bacteria"/>
</dbReference>
<feature type="region of interest" description="Disordered" evidence="1">
    <location>
        <begin position="251"/>
        <end position="289"/>
    </location>
</feature>
<dbReference type="AlphaFoldDB" id="K0YZ09"/>
<organism evidence="3 4">
    <name type="scientific">Schaalia turicensis ACS-279-V-Col4</name>
    <dbReference type="NCBI Taxonomy" id="883077"/>
    <lineage>
        <taxon>Bacteria</taxon>
        <taxon>Bacillati</taxon>
        <taxon>Actinomycetota</taxon>
        <taxon>Actinomycetes</taxon>
        <taxon>Actinomycetales</taxon>
        <taxon>Actinomycetaceae</taxon>
        <taxon>Schaalia</taxon>
    </lineage>
</organism>
<evidence type="ECO:0000259" key="2">
    <source>
        <dbReference type="Pfam" id="PF03496"/>
    </source>
</evidence>
<dbReference type="PATRIC" id="fig|883077.3.peg.1708"/>
<feature type="compositionally biased region" description="Basic and acidic residues" evidence="1">
    <location>
        <begin position="262"/>
        <end position="283"/>
    </location>
</feature>
<feature type="domain" description="ADP ribosyltransferase" evidence="2">
    <location>
        <begin position="318"/>
        <end position="475"/>
    </location>
</feature>
<keyword evidence="4" id="KW-1185">Reference proteome</keyword>
<dbReference type="RefSeq" id="WP_006681891.1">
    <property type="nucleotide sequence ID" value="NZ_JH815212.1"/>
</dbReference>
<dbReference type="Proteomes" id="UP000003994">
    <property type="component" value="Unassembled WGS sequence"/>
</dbReference>
<dbReference type="HOGENOM" id="CLU_563414_0_0_11"/>
<dbReference type="InterPro" id="IPR003540">
    <property type="entry name" value="ADP-ribosyltransferase"/>
</dbReference>
<reference evidence="3 4" key="1">
    <citation type="submission" date="2012-07" db="EMBL/GenBank/DDBJ databases">
        <title>The Genome Sequence of Actinomyces turicensis ACS-279-V-COL4.</title>
        <authorList>
            <consortium name="The Broad Institute Genome Sequencing Platform"/>
            <person name="Earl A."/>
            <person name="Ward D."/>
            <person name="Feldgarden M."/>
            <person name="Gevers D."/>
            <person name="Saerens B."/>
            <person name="Vaneechoutte M."/>
            <person name="Walker B."/>
            <person name="Young S.K."/>
            <person name="Zeng Q."/>
            <person name="Gargeya S."/>
            <person name="Fitzgerald M."/>
            <person name="Haas B."/>
            <person name="Abouelleil A."/>
            <person name="Alvarado L."/>
            <person name="Arachchi H.M."/>
            <person name="Berlin A."/>
            <person name="Chapman S.B."/>
            <person name="Goldberg J."/>
            <person name="Griggs A."/>
            <person name="Gujja S."/>
            <person name="Hansen M."/>
            <person name="Howarth C."/>
            <person name="Imamovic A."/>
            <person name="Larimer J."/>
            <person name="McCowen C."/>
            <person name="Montmayeur A."/>
            <person name="Murphy C."/>
            <person name="Neiman D."/>
            <person name="Pearson M."/>
            <person name="Priest M."/>
            <person name="Roberts A."/>
            <person name="Saif S."/>
            <person name="Shea T."/>
            <person name="Sisk P."/>
            <person name="Sykes S."/>
            <person name="Wortman J."/>
            <person name="Nusbaum C."/>
            <person name="Birren B."/>
        </authorList>
    </citation>
    <scope>NUCLEOTIDE SEQUENCE [LARGE SCALE GENOMIC DNA]</scope>
    <source>
        <strain evidence="3 4">ACS-279-V-Col4</strain>
    </source>
</reference>
<accession>K0YZ09</accession>
<comment type="caution">
    <text evidence="3">The sequence shown here is derived from an EMBL/GenBank/DDBJ whole genome shotgun (WGS) entry which is preliminary data.</text>
</comment>
<dbReference type="Pfam" id="PF25310">
    <property type="entry name" value="VG15"/>
    <property type="match status" value="1"/>
</dbReference>
<gene>
    <name evidence="3" type="ORF">HMPREF9241_01695</name>
</gene>